<evidence type="ECO:0000256" key="2">
    <source>
        <dbReference type="ARBA" id="ARBA00022801"/>
    </source>
</evidence>
<dbReference type="PANTHER" id="PTHR43309:SF5">
    <property type="entry name" value="5-OXOPROLINASE SUBUNIT C"/>
    <property type="match status" value="1"/>
</dbReference>
<keyword evidence="6" id="KW-1185">Reference proteome</keyword>
<dbReference type="InterPro" id="IPR029000">
    <property type="entry name" value="Cyclophilin-like_dom_sf"/>
</dbReference>
<dbReference type="Pfam" id="PF02626">
    <property type="entry name" value="CT_A_B"/>
    <property type="match status" value="1"/>
</dbReference>
<evidence type="ECO:0000313" key="5">
    <source>
        <dbReference type="EMBL" id="RKE96886.1"/>
    </source>
</evidence>
<dbReference type="GO" id="GO:0016787">
    <property type="term" value="F:hydrolase activity"/>
    <property type="evidence" value="ECO:0007669"/>
    <property type="project" value="UniProtKB-KW"/>
</dbReference>
<dbReference type="PANTHER" id="PTHR43309">
    <property type="entry name" value="5-OXOPROLINASE SUBUNIT C"/>
    <property type="match status" value="1"/>
</dbReference>
<dbReference type="RefSeq" id="WP_025063818.1">
    <property type="nucleotide sequence ID" value="NZ_RAQK01000001.1"/>
</dbReference>
<keyword evidence="2 5" id="KW-0378">Hydrolase</keyword>
<keyword evidence="1" id="KW-0547">Nucleotide-binding</keyword>
<reference evidence="5 6" key="1">
    <citation type="submission" date="2018-09" db="EMBL/GenBank/DDBJ databases">
        <title>Genomic Encyclopedia of Archaeal and Bacterial Type Strains, Phase II (KMG-II): from individual species to whole genera.</title>
        <authorList>
            <person name="Goeker M."/>
        </authorList>
    </citation>
    <scope>NUCLEOTIDE SEQUENCE [LARGE SCALE GENOMIC DNA]</scope>
    <source>
        <strain evidence="5 6">DSM 11458</strain>
    </source>
</reference>
<evidence type="ECO:0000256" key="3">
    <source>
        <dbReference type="ARBA" id="ARBA00022840"/>
    </source>
</evidence>
<organism evidence="5 6">
    <name type="scientific">Sulfitobacter guttiformis</name>
    <dbReference type="NCBI Taxonomy" id="74349"/>
    <lineage>
        <taxon>Bacteria</taxon>
        <taxon>Pseudomonadati</taxon>
        <taxon>Pseudomonadota</taxon>
        <taxon>Alphaproteobacteria</taxon>
        <taxon>Rhodobacterales</taxon>
        <taxon>Roseobacteraceae</taxon>
        <taxon>Sulfitobacter</taxon>
    </lineage>
</organism>
<dbReference type="InterPro" id="IPR003778">
    <property type="entry name" value="CT_A_B"/>
</dbReference>
<gene>
    <name evidence="5" type="ORF">C8N30_1464</name>
</gene>
<name>A0A420DRI1_9RHOB</name>
<evidence type="ECO:0000313" key="6">
    <source>
        <dbReference type="Proteomes" id="UP000284407"/>
    </source>
</evidence>
<evidence type="ECO:0000256" key="1">
    <source>
        <dbReference type="ARBA" id="ARBA00022741"/>
    </source>
</evidence>
<dbReference type="GO" id="GO:0005524">
    <property type="term" value="F:ATP binding"/>
    <property type="evidence" value="ECO:0007669"/>
    <property type="project" value="UniProtKB-KW"/>
</dbReference>
<dbReference type="InterPro" id="IPR052708">
    <property type="entry name" value="PxpC"/>
</dbReference>
<dbReference type="EMBL" id="RAQK01000001">
    <property type="protein sequence ID" value="RKE96886.1"/>
    <property type="molecule type" value="Genomic_DNA"/>
</dbReference>
<keyword evidence="3" id="KW-0067">ATP-binding</keyword>
<comment type="caution">
    <text evidence="5">The sequence shown here is derived from an EMBL/GenBank/DDBJ whole genome shotgun (WGS) entry which is preliminary data.</text>
</comment>
<evidence type="ECO:0000259" key="4">
    <source>
        <dbReference type="SMART" id="SM00797"/>
    </source>
</evidence>
<dbReference type="AlphaFoldDB" id="A0A420DRI1"/>
<feature type="domain" description="Carboxyltransferase" evidence="4">
    <location>
        <begin position="26"/>
        <end position="299"/>
    </location>
</feature>
<dbReference type="Gene3D" id="2.40.100.10">
    <property type="entry name" value="Cyclophilin-like"/>
    <property type="match status" value="1"/>
</dbReference>
<accession>A0A420DRI1</accession>
<sequence length="342" mass="35317">MSIILTVESCGPAVTLQDMGRAGFLAQGITRGGAADILALYEGAALLGQPVDLAALEMTGMGGSFKASGNLRIALTGAPMAATIDDQPIAWNASHALPAESVLRIGGARSGTYGYLHVGGGFDTPVMMGARGAHLSAGLGHALGAGDTLPVGADTGSVTGMALPADNRFDGGAIRIIASMQTEQFDDATRKRFTNTAFRRDARGNRMGVRMEHDGAPFVSADQLTILSDVIVPGDIQIAGDGAPFVLMCECQTTGGYPRIGTVLPCDMARVAQAPAGAALSFGFIPLDEARIIEQRAAAFRTSLGSTVTPLVRDPYSIRDLLSYQLISGAISATNSTLDTED</sequence>
<protein>
    <submittedName>
        <fullName evidence="5">Allophanate hydrolase</fullName>
    </submittedName>
</protein>
<dbReference type="Proteomes" id="UP000284407">
    <property type="component" value="Unassembled WGS sequence"/>
</dbReference>
<dbReference type="SMART" id="SM00797">
    <property type="entry name" value="AHS2"/>
    <property type="match status" value="1"/>
</dbReference>
<dbReference type="OrthoDB" id="9768696at2"/>
<dbReference type="STRING" id="1443111.Z949_3481"/>
<proteinExistence type="predicted"/>